<feature type="binding site" evidence="10">
    <location>
        <begin position="360"/>
        <end position="363"/>
    </location>
    <ligand>
        <name>GMP</name>
        <dbReference type="ChEBI" id="CHEBI:58115"/>
    </ligand>
</feature>
<dbReference type="Pfam" id="PF01139">
    <property type="entry name" value="RtcB"/>
    <property type="match status" value="1"/>
</dbReference>
<organism evidence="12 13">
    <name type="scientific">Gimesia chilikensis</name>
    <dbReference type="NCBI Taxonomy" id="2605989"/>
    <lineage>
        <taxon>Bacteria</taxon>
        <taxon>Pseudomonadati</taxon>
        <taxon>Planctomycetota</taxon>
        <taxon>Planctomycetia</taxon>
        <taxon>Planctomycetales</taxon>
        <taxon>Planctomycetaceae</taxon>
        <taxon>Gimesia</taxon>
    </lineage>
</organism>
<dbReference type="EC" id="6.5.1.8" evidence="1"/>
<dbReference type="GO" id="GO:0005525">
    <property type="term" value="F:GTP binding"/>
    <property type="evidence" value="ECO:0007669"/>
    <property type="project" value="UniProtKB-KW"/>
</dbReference>
<evidence type="ECO:0000256" key="1">
    <source>
        <dbReference type="ARBA" id="ARBA00012726"/>
    </source>
</evidence>
<evidence type="ECO:0000256" key="4">
    <source>
        <dbReference type="ARBA" id="ARBA00022741"/>
    </source>
</evidence>
<evidence type="ECO:0000256" key="8">
    <source>
        <dbReference type="ARBA" id="ARBA00047746"/>
    </source>
</evidence>
<evidence type="ECO:0000256" key="7">
    <source>
        <dbReference type="ARBA" id="ARBA00023211"/>
    </source>
</evidence>
<dbReference type="GO" id="GO:0030145">
    <property type="term" value="F:manganese ion binding"/>
    <property type="evidence" value="ECO:0007669"/>
    <property type="project" value="TreeGrafter"/>
</dbReference>
<dbReference type="PANTHER" id="PTHR43749:SF2">
    <property type="entry name" value="RNA-SPLICING LIGASE RTCB"/>
    <property type="match status" value="1"/>
</dbReference>
<proteinExistence type="predicted"/>
<feature type="binding site" evidence="11">
    <location>
        <position position="328"/>
    </location>
    <ligand>
        <name>Mn(2+)</name>
        <dbReference type="ChEBI" id="CHEBI:29035"/>
        <label>2</label>
    </ligand>
</feature>
<evidence type="ECO:0000256" key="9">
    <source>
        <dbReference type="PIRSR" id="PIRSR601233-1"/>
    </source>
</evidence>
<dbReference type="RefSeq" id="WP_145181364.1">
    <property type="nucleotide sequence ID" value="NZ_CP036266.1"/>
</dbReference>
<evidence type="ECO:0000313" key="13">
    <source>
        <dbReference type="Proteomes" id="UP000320421"/>
    </source>
</evidence>
<dbReference type="InterPro" id="IPR036025">
    <property type="entry name" value="RtcB-like_sf"/>
</dbReference>
<keyword evidence="13" id="KW-1185">Reference proteome</keyword>
<feature type="binding site" evidence="10">
    <location>
        <begin position="215"/>
        <end position="219"/>
    </location>
    <ligand>
        <name>GMP</name>
        <dbReference type="ChEBI" id="CHEBI:58115"/>
    </ligand>
</feature>
<comment type="cofactor">
    <cofactor evidence="11">
        <name>Mn(2+)</name>
        <dbReference type="ChEBI" id="CHEBI:29035"/>
    </cofactor>
    <text evidence="11">Binds 2 manganese ions per subunit.</text>
</comment>
<feature type="binding site" evidence="11">
    <location>
        <position position="138"/>
    </location>
    <ligand>
        <name>Mn(2+)</name>
        <dbReference type="ChEBI" id="CHEBI:29035"/>
        <label>1</label>
    </ligand>
</feature>
<protein>
    <recommendedName>
        <fullName evidence="1">3'-phosphate/5'-hydroxy nucleic acid ligase</fullName>
        <ecNumber evidence="1">6.5.1.8</ecNumber>
    </recommendedName>
</protein>
<keyword evidence="5" id="KW-0692">RNA repair</keyword>
<evidence type="ECO:0000256" key="3">
    <source>
        <dbReference type="ARBA" id="ARBA00022723"/>
    </source>
</evidence>
<keyword evidence="4 10" id="KW-0547">Nucleotide-binding</keyword>
<keyword evidence="2 12" id="KW-0436">Ligase</keyword>
<comment type="catalytic activity">
    <reaction evidence="8">
        <text>a 3'-end 3'-phospho-ribonucleotide-RNA + a 5'-end dephospho-ribonucleoside-RNA + GTP = a ribonucleotidyl-ribonucleotide-RNA + GMP + diphosphate</text>
        <dbReference type="Rhea" id="RHEA:68076"/>
        <dbReference type="Rhea" id="RHEA-COMP:10463"/>
        <dbReference type="Rhea" id="RHEA-COMP:13936"/>
        <dbReference type="Rhea" id="RHEA-COMP:17355"/>
        <dbReference type="ChEBI" id="CHEBI:33019"/>
        <dbReference type="ChEBI" id="CHEBI:37565"/>
        <dbReference type="ChEBI" id="CHEBI:58115"/>
        <dbReference type="ChEBI" id="CHEBI:83062"/>
        <dbReference type="ChEBI" id="CHEBI:138284"/>
        <dbReference type="ChEBI" id="CHEBI:173118"/>
        <dbReference type="EC" id="6.5.1.8"/>
    </reaction>
</comment>
<reference evidence="12 13" key="1">
    <citation type="submission" date="2019-02" db="EMBL/GenBank/DDBJ databases">
        <title>Deep-cultivation of Planctomycetes and their phenomic and genomic characterization uncovers novel biology.</title>
        <authorList>
            <person name="Wiegand S."/>
            <person name="Jogler M."/>
            <person name="Boedeker C."/>
            <person name="Pinto D."/>
            <person name="Vollmers J."/>
            <person name="Rivas-Marin E."/>
            <person name="Kohn T."/>
            <person name="Peeters S.H."/>
            <person name="Heuer A."/>
            <person name="Rast P."/>
            <person name="Oberbeckmann S."/>
            <person name="Bunk B."/>
            <person name="Jeske O."/>
            <person name="Meyerdierks A."/>
            <person name="Storesund J.E."/>
            <person name="Kallscheuer N."/>
            <person name="Luecker S."/>
            <person name="Lage O.M."/>
            <person name="Pohl T."/>
            <person name="Merkel B.J."/>
            <person name="Hornburger P."/>
            <person name="Mueller R.-W."/>
            <person name="Bruemmer F."/>
            <person name="Labrenz M."/>
            <person name="Spormann A.M."/>
            <person name="Op den Camp H."/>
            <person name="Overmann J."/>
            <person name="Amann R."/>
            <person name="Jetten M.S.M."/>
            <person name="Mascher T."/>
            <person name="Medema M.H."/>
            <person name="Devos D.P."/>
            <person name="Kaster A.-K."/>
            <person name="Ovreas L."/>
            <person name="Rohde M."/>
            <person name="Galperin M.Y."/>
            <person name="Jogler C."/>
        </authorList>
    </citation>
    <scope>NUCLEOTIDE SEQUENCE [LARGE SCALE GENOMIC DNA]</scope>
    <source>
        <strain evidence="12 13">HG66A1</strain>
    </source>
</reference>
<keyword evidence="3 11" id="KW-0479">Metal-binding</keyword>
<dbReference type="Gene3D" id="3.90.1860.10">
    <property type="entry name" value="tRNA-splicing ligase RtcB"/>
    <property type="match status" value="1"/>
</dbReference>
<feature type="binding site" evidence="10">
    <location>
        <begin position="384"/>
        <end position="387"/>
    </location>
    <ligand>
        <name>GMP</name>
        <dbReference type="ChEBI" id="CHEBI:58115"/>
    </ligand>
</feature>
<dbReference type="AlphaFoldDB" id="A0A517PJJ4"/>
<keyword evidence="7 11" id="KW-0464">Manganese</keyword>
<feature type="binding site" evidence="11">
    <location>
        <position position="245"/>
    </location>
    <ligand>
        <name>Mn(2+)</name>
        <dbReference type="ChEBI" id="CHEBI:29035"/>
        <label>2</label>
    </ligand>
</feature>
<dbReference type="InterPro" id="IPR001233">
    <property type="entry name" value="RtcB"/>
</dbReference>
<dbReference type="PANTHER" id="PTHR43749">
    <property type="entry name" value="RNA-SPLICING LIGASE RTCB"/>
    <property type="match status" value="1"/>
</dbReference>
<dbReference type="GO" id="GO:0003909">
    <property type="term" value="F:DNA ligase activity"/>
    <property type="evidence" value="ECO:0007669"/>
    <property type="project" value="TreeGrafter"/>
</dbReference>
<evidence type="ECO:0000256" key="2">
    <source>
        <dbReference type="ARBA" id="ARBA00022598"/>
    </source>
</evidence>
<dbReference type="Proteomes" id="UP000320421">
    <property type="component" value="Chromosome"/>
</dbReference>
<dbReference type="GO" id="GO:0170057">
    <property type="term" value="F:RNA ligase (GTP) activity"/>
    <property type="evidence" value="ECO:0007669"/>
    <property type="project" value="UniProtKB-EC"/>
</dbReference>
<evidence type="ECO:0000256" key="11">
    <source>
        <dbReference type="PIRSR" id="PIRSR601233-3"/>
    </source>
</evidence>
<dbReference type="InterPro" id="IPR052915">
    <property type="entry name" value="RtcB-like"/>
</dbReference>
<dbReference type="GO" id="GO:0006396">
    <property type="term" value="P:RNA processing"/>
    <property type="evidence" value="ECO:0007669"/>
    <property type="project" value="InterPro"/>
</dbReference>
<dbReference type="OrthoDB" id="9802323at2"/>
<name>A0A517PJJ4_9PLAN</name>
<accession>A0A517PJJ4</accession>
<dbReference type="SUPFAM" id="SSF103365">
    <property type="entry name" value="Hypothetical protein PH1602"/>
    <property type="match status" value="1"/>
</dbReference>
<dbReference type="GO" id="GO:0042245">
    <property type="term" value="P:RNA repair"/>
    <property type="evidence" value="ECO:0007669"/>
    <property type="project" value="UniProtKB-KW"/>
</dbReference>
<evidence type="ECO:0000256" key="10">
    <source>
        <dbReference type="PIRSR" id="PIRSR601233-2"/>
    </source>
</evidence>
<evidence type="ECO:0000256" key="6">
    <source>
        <dbReference type="ARBA" id="ARBA00023134"/>
    </source>
</evidence>
<feature type="active site" description="GMP-histidine intermediate" evidence="9">
    <location>
        <position position="384"/>
    </location>
</feature>
<gene>
    <name evidence="12" type="primary">rtcB</name>
    <name evidence="12" type="ORF">HG66A1_13140</name>
</gene>
<sequence>MNSRQLLKLGVPQYCLKTAMTAIQQAVANDNIRGKEVKARMQQVIAAPDNYLEDEAFGALAAELVEDNSEEVVEPIDYQIWGKEGIDEGAFSQMELACHVPSAYGAALMPDAHIGYGLPIGGVLALENAVIPYAVGVDIACRMKLSVLDTAVDALDDKRHQFIDALNRGTVFGVGTAHEKKQHHAVMDQDWTVTKVTRQNKDKAWKQLGSSGSGNHFVEFGVLTISEDDAELGLTAGEYVALLSHSGSRGTGASVCSTYSAIAQSQLRKRHQHLGRLAWLDMDSEAGQEYWAAMNLMGDYAAANHAVIHKNVAALLGSKVISGVENHHNFAWKEEHGGREVYVHRKGATPAAAGEMGVIPGSMADPAFVVRGKGNPASLNSASHGAGRCMSRNKAKDKYRWKAVKNDLEKRGITVISAGADEVPGVYKNINEVMAEQQDLVEIVARFNPKVVKMCGDGSRAED</sequence>
<evidence type="ECO:0000313" key="12">
    <source>
        <dbReference type="EMBL" id="QDT19549.1"/>
    </source>
</evidence>
<dbReference type="EMBL" id="CP036266">
    <property type="protein sequence ID" value="QDT19549.1"/>
    <property type="molecule type" value="Genomic_DNA"/>
</dbReference>
<evidence type="ECO:0000256" key="5">
    <source>
        <dbReference type="ARBA" id="ARBA00022800"/>
    </source>
</evidence>
<feature type="binding site" evidence="10">
    <location>
        <begin position="328"/>
        <end position="329"/>
    </location>
    <ligand>
        <name>GMP</name>
        <dbReference type="ChEBI" id="CHEBI:58115"/>
    </ligand>
</feature>
<dbReference type="GO" id="GO:0006281">
    <property type="term" value="P:DNA repair"/>
    <property type="evidence" value="ECO:0007669"/>
    <property type="project" value="TreeGrafter"/>
</dbReference>
<keyword evidence="6 10" id="KW-0342">GTP-binding</keyword>
<feature type="binding site" evidence="11">
    <location>
        <position position="216"/>
    </location>
    <ligand>
        <name>Mn(2+)</name>
        <dbReference type="ChEBI" id="CHEBI:29035"/>
        <label>1</label>
    </ligand>
</feature>